<reference evidence="1" key="1">
    <citation type="submission" date="2024-07" db="EMBL/GenBank/DDBJ databases">
        <title>Metagenome and Metagenome-Assembled Genomes of Archaea from a hot spring from the geothermal field of Los Azufres, Mexico.</title>
        <authorList>
            <person name="Marin-Paredes R."/>
            <person name="Martinez-Romero E."/>
            <person name="Servin-Garciduenas L.E."/>
        </authorList>
    </citation>
    <scope>NUCLEOTIDE SEQUENCE</scope>
</reference>
<name>A0ACC6V246_9CREN</name>
<accession>A0ACC6V246</accession>
<sequence length="202" mass="22051">MSRKDRINIAVAADIAQQLSETADSIGMTQYALANDILSAGLELVKEGFSAAQIKDLVRFWRVCLDVEAVPVPGKMLDKLIFSLYKQHGRELEELWCETGRTLAAYFKALFAGRGLKDAVELMAYLGKMLPARRFEARLEGEDVILSVIGVGYTKETVLVNAAAARCFFESFGYKITQLEAEAGILLLRASPASASAPQAPS</sequence>
<dbReference type="Proteomes" id="UP000033636">
    <property type="component" value="Unassembled WGS sequence"/>
</dbReference>
<proteinExistence type="predicted"/>
<dbReference type="EMBL" id="JZWT02000012">
    <property type="protein sequence ID" value="MFB6490705.1"/>
    <property type="molecule type" value="Genomic_DNA"/>
</dbReference>
<gene>
    <name evidence="1" type="ORF">TU35_005590</name>
</gene>
<evidence type="ECO:0000313" key="1">
    <source>
        <dbReference type="EMBL" id="MFB6490705.1"/>
    </source>
</evidence>
<comment type="caution">
    <text evidence="1">The sequence shown here is derived from an EMBL/GenBank/DDBJ whole genome shotgun (WGS) entry which is preliminary data.</text>
</comment>
<evidence type="ECO:0000313" key="2">
    <source>
        <dbReference type="Proteomes" id="UP000033636"/>
    </source>
</evidence>
<organism evidence="1 2">
    <name type="scientific">Thermoproteus sp. AZ2</name>
    <dbReference type="NCBI Taxonomy" id="1609232"/>
    <lineage>
        <taxon>Archaea</taxon>
        <taxon>Thermoproteota</taxon>
        <taxon>Thermoprotei</taxon>
        <taxon>Thermoproteales</taxon>
        <taxon>Thermoproteaceae</taxon>
        <taxon>Thermoproteus</taxon>
    </lineage>
</organism>
<protein>
    <submittedName>
        <fullName evidence="1">Uncharacterized protein</fullName>
    </submittedName>
</protein>